<dbReference type="GO" id="GO:0004411">
    <property type="term" value="F:homogentisate 1,2-dioxygenase activity"/>
    <property type="evidence" value="ECO:0007669"/>
    <property type="project" value="UniProtKB-EC"/>
</dbReference>
<evidence type="ECO:0000256" key="7">
    <source>
        <dbReference type="ARBA" id="ARBA00023002"/>
    </source>
</evidence>
<evidence type="ECO:0000256" key="2">
    <source>
        <dbReference type="ARBA" id="ARBA00004704"/>
    </source>
</evidence>
<feature type="active site" description="Proton acceptor" evidence="9">
    <location>
        <position position="298"/>
    </location>
</feature>
<evidence type="ECO:0000256" key="1">
    <source>
        <dbReference type="ARBA" id="ARBA00001962"/>
    </source>
</evidence>
<proteinExistence type="inferred from homology"/>
<feature type="domain" description="Homogentisate 1,2-dioxygenase C-terminal" evidence="11">
    <location>
        <begin position="287"/>
        <end position="442"/>
    </location>
</feature>
<keyword evidence="7" id="KW-0560">Oxidoreductase</keyword>
<evidence type="ECO:0000313" key="14">
    <source>
        <dbReference type="Proteomes" id="UP000799537"/>
    </source>
</evidence>
<dbReference type="PANTHER" id="PTHR11056">
    <property type="entry name" value="HOMOGENTISATE 1,2-DIOXYGENASE"/>
    <property type="match status" value="1"/>
</dbReference>
<feature type="binding site" evidence="10">
    <location>
        <position position="378"/>
    </location>
    <ligand>
        <name>homogentisate</name>
        <dbReference type="ChEBI" id="CHEBI:16169"/>
    </ligand>
</feature>
<evidence type="ECO:0000259" key="12">
    <source>
        <dbReference type="Pfam" id="PF20510"/>
    </source>
</evidence>
<feature type="binding site" evidence="10">
    <location>
        <position position="341"/>
    </location>
    <ligand>
        <name>Fe cation</name>
        <dbReference type="ChEBI" id="CHEBI:24875"/>
    </ligand>
</feature>
<dbReference type="CDD" id="cd07000">
    <property type="entry name" value="cupin_HGO_N"/>
    <property type="match status" value="1"/>
</dbReference>
<evidence type="ECO:0000256" key="5">
    <source>
        <dbReference type="ARBA" id="ARBA00022723"/>
    </source>
</evidence>
<comment type="cofactor">
    <cofactor evidence="1 10">
        <name>Fe cation</name>
        <dbReference type="ChEBI" id="CHEBI:24875"/>
    </cofactor>
</comment>
<comment type="similarity">
    <text evidence="3">Belongs to the homogentisate dioxygenase family.</text>
</comment>
<accession>A0A6A6CQ22</accession>
<evidence type="ECO:0000256" key="9">
    <source>
        <dbReference type="PIRSR" id="PIRSR605708-1"/>
    </source>
</evidence>
<dbReference type="GO" id="GO:0006570">
    <property type="term" value="P:tyrosine metabolic process"/>
    <property type="evidence" value="ECO:0007669"/>
    <property type="project" value="InterPro"/>
</dbReference>
<dbReference type="EMBL" id="ML993593">
    <property type="protein sequence ID" value="KAF2167566.1"/>
    <property type="molecule type" value="Genomic_DNA"/>
</dbReference>
<keyword evidence="5 10" id="KW-0479">Metal-binding</keyword>
<protein>
    <recommendedName>
        <fullName evidence="4">homogentisate 1,2-dioxygenase</fullName>
        <ecNumber evidence="4">1.13.11.5</ecNumber>
    </recommendedName>
</protein>
<keyword evidence="6" id="KW-0223">Dioxygenase</keyword>
<dbReference type="UniPathway" id="UPA00139">
    <property type="reaction ID" value="UER00339"/>
</dbReference>
<keyword evidence="8 10" id="KW-0408">Iron</keyword>
<dbReference type="PANTHER" id="PTHR11056:SF0">
    <property type="entry name" value="HOMOGENTISATE 1,2-DIOXYGENASE"/>
    <property type="match status" value="1"/>
</dbReference>
<comment type="pathway">
    <text evidence="2">Amino-acid degradation; L-phenylalanine degradation; acetoacetate and fumarate from L-phenylalanine: step 4/6.</text>
</comment>
<dbReference type="Proteomes" id="UP000799537">
    <property type="component" value="Unassembled WGS sequence"/>
</dbReference>
<gene>
    <name evidence="13" type="ORF">M409DRAFT_66095</name>
</gene>
<evidence type="ECO:0000256" key="4">
    <source>
        <dbReference type="ARBA" id="ARBA00013127"/>
    </source>
</evidence>
<evidence type="ECO:0000259" key="11">
    <source>
        <dbReference type="Pfam" id="PF04209"/>
    </source>
</evidence>
<dbReference type="Pfam" id="PF20510">
    <property type="entry name" value="HgmA_N"/>
    <property type="match status" value="1"/>
</dbReference>
<dbReference type="InterPro" id="IPR011051">
    <property type="entry name" value="RmlC_Cupin_sf"/>
</dbReference>
<dbReference type="SUPFAM" id="SSF51182">
    <property type="entry name" value="RmlC-like cupins"/>
    <property type="match status" value="1"/>
</dbReference>
<dbReference type="Pfam" id="PF04209">
    <property type="entry name" value="HgmA_C"/>
    <property type="match status" value="1"/>
</dbReference>
<dbReference type="InterPro" id="IPR014710">
    <property type="entry name" value="RmlC-like_jellyroll"/>
</dbReference>
<dbReference type="Gene3D" id="2.60.120.10">
    <property type="entry name" value="Jelly Rolls"/>
    <property type="match status" value="1"/>
</dbReference>
<dbReference type="GO" id="GO:0046872">
    <property type="term" value="F:metal ion binding"/>
    <property type="evidence" value="ECO:0007669"/>
    <property type="project" value="UniProtKB-KW"/>
</dbReference>
<dbReference type="GeneID" id="54570056"/>
<evidence type="ECO:0000256" key="3">
    <source>
        <dbReference type="ARBA" id="ARBA00007757"/>
    </source>
</evidence>
<organism evidence="13 14">
    <name type="scientific">Zasmidium cellare ATCC 36951</name>
    <dbReference type="NCBI Taxonomy" id="1080233"/>
    <lineage>
        <taxon>Eukaryota</taxon>
        <taxon>Fungi</taxon>
        <taxon>Dikarya</taxon>
        <taxon>Ascomycota</taxon>
        <taxon>Pezizomycotina</taxon>
        <taxon>Dothideomycetes</taxon>
        <taxon>Dothideomycetidae</taxon>
        <taxon>Mycosphaerellales</taxon>
        <taxon>Mycosphaerellaceae</taxon>
        <taxon>Zasmidium</taxon>
    </lineage>
</organism>
<dbReference type="InterPro" id="IPR005708">
    <property type="entry name" value="Homogentis_dOase"/>
</dbReference>
<dbReference type="GO" id="GO:0006559">
    <property type="term" value="P:L-phenylalanine catabolic process"/>
    <property type="evidence" value="ECO:0007669"/>
    <property type="project" value="UniProtKB-UniPathway"/>
</dbReference>
<dbReference type="EC" id="1.13.11.5" evidence="4"/>
<evidence type="ECO:0000256" key="6">
    <source>
        <dbReference type="ARBA" id="ARBA00022964"/>
    </source>
</evidence>
<keyword evidence="14" id="KW-1185">Reference proteome</keyword>
<dbReference type="GO" id="GO:0005737">
    <property type="term" value="C:cytoplasm"/>
    <property type="evidence" value="ECO:0007669"/>
    <property type="project" value="TreeGrafter"/>
</dbReference>
<dbReference type="InterPro" id="IPR046451">
    <property type="entry name" value="HgmA_C"/>
</dbReference>
<evidence type="ECO:0000313" key="13">
    <source>
        <dbReference type="EMBL" id="KAF2167566.1"/>
    </source>
</evidence>
<evidence type="ECO:0000256" key="10">
    <source>
        <dbReference type="PIRSR" id="PIRSR605708-2"/>
    </source>
</evidence>
<dbReference type="RefSeq" id="XP_033668455.1">
    <property type="nucleotide sequence ID" value="XM_033816784.1"/>
</dbReference>
<feature type="binding site" evidence="10">
    <location>
        <position position="378"/>
    </location>
    <ligand>
        <name>Fe cation</name>
        <dbReference type="ChEBI" id="CHEBI:24875"/>
    </ligand>
</feature>
<reference evidence="13" key="1">
    <citation type="journal article" date="2020" name="Stud. Mycol.">
        <title>101 Dothideomycetes genomes: a test case for predicting lifestyles and emergence of pathogens.</title>
        <authorList>
            <person name="Haridas S."/>
            <person name="Albert R."/>
            <person name="Binder M."/>
            <person name="Bloem J."/>
            <person name="Labutti K."/>
            <person name="Salamov A."/>
            <person name="Andreopoulos B."/>
            <person name="Baker S."/>
            <person name="Barry K."/>
            <person name="Bills G."/>
            <person name="Bluhm B."/>
            <person name="Cannon C."/>
            <person name="Castanera R."/>
            <person name="Culley D."/>
            <person name="Daum C."/>
            <person name="Ezra D."/>
            <person name="Gonzalez J."/>
            <person name="Henrissat B."/>
            <person name="Kuo A."/>
            <person name="Liang C."/>
            <person name="Lipzen A."/>
            <person name="Lutzoni F."/>
            <person name="Magnuson J."/>
            <person name="Mondo S."/>
            <person name="Nolan M."/>
            <person name="Ohm R."/>
            <person name="Pangilinan J."/>
            <person name="Park H.-J."/>
            <person name="Ramirez L."/>
            <person name="Alfaro M."/>
            <person name="Sun H."/>
            <person name="Tritt A."/>
            <person name="Yoshinaga Y."/>
            <person name="Zwiers L.-H."/>
            <person name="Turgeon B."/>
            <person name="Goodwin S."/>
            <person name="Spatafora J."/>
            <person name="Crous P."/>
            <person name="Grigoriev I."/>
        </authorList>
    </citation>
    <scope>NUCLEOTIDE SEQUENCE</scope>
    <source>
        <strain evidence="13">ATCC 36951</strain>
    </source>
</reference>
<dbReference type="InterPro" id="IPR046452">
    <property type="entry name" value="HgmA_N"/>
</dbReference>
<dbReference type="OrthoDB" id="1689029at2759"/>
<feature type="binding site" evidence="10">
    <location>
        <position position="347"/>
    </location>
    <ligand>
        <name>Fe cation</name>
        <dbReference type="ChEBI" id="CHEBI:24875"/>
    </ligand>
</feature>
<evidence type="ECO:0000256" key="8">
    <source>
        <dbReference type="ARBA" id="ARBA00023004"/>
    </source>
</evidence>
<feature type="domain" description="Homogentisate 1,2-dioxygenase N-terminal" evidence="12">
    <location>
        <begin position="13"/>
        <end position="285"/>
    </location>
</feature>
<sequence>MPVTKFDVPERYRYLEGFGSYHQSEALKDALPVGQNSPQKPPYGLYTEKLSGTSFTAPRGQNQHSWLYRILPTAAHNPFTKDETLAKIGTRSDLESLSYTPTQLRWSPFDIDASADWLHSMHLLAGRGNAADKKGMAAFIYMAGKSMEANTSFSSADGDLLIIAQQGTLDIRTDFGHLLVRPSEICVIPRGFRYHVSLPDGPVRGFAVELYEGQWTLPNRGPIGSQSMANERDFQIPVAAFDHDTTSTFKIVTKFNNELFVATQTHTPFDVVAWHGLYYPWKYDLGRYATISSISYHHPDPSIFTVTAPGEAPGGPPVAEVAVFPPRWLAMEGTFRPPWYHRNTMAELVGLIKSPSHEETYGSFQPGGARLHNTMTGHGPDSVTLERESNEELLPVKAGEGTLAFVIESNRLMGVSEWGLEGCGKRQKDYNAQTWLPLRSRFEMPDEKMDTGVSN</sequence>
<dbReference type="NCBIfam" id="TIGR01015">
    <property type="entry name" value="hmgA"/>
    <property type="match status" value="1"/>
</dbReference>
<name>A0A6A6CQ22_ZASCE</name>
<dbReference type="AlphaFoldDB" id="A0A6A6CQ22"/>